<keyword evidence="5" id="KW-1185">Reference proteome</keyword>
<reference evidence="6" key="1">
    <citation type="submission" date="2025-08" db="UniProtKB">
        <authorList>
            <consortium name="RefSeq"/>
        </authorList>
    </citation>
    <scope>IDENTIFICATION</scope>
    <source>
        <tissue evidence="6">Testes</tissue>
    </source>
</reference>
<evidence type="ECO:0000259" key="4">
    <source>
        <dbReference type="Pfam" id="PF00291"/>
    </source>
</evidence>
<evidence type="ECO:0000256" key="3">
    <source>
        <dbReference type="ARBA" id="ARBA00022898"/>
    </source>
</evidence>
<gene>
    <name evidence="6" type="primary">LOC100378838</name>
</gene>
<dbReference type="InterPro" id="IPR001926">
    <property type="entry name" value="TrpB-like_PALP"/>
</dbReference>
<evidence type="ECO:0000256" key="1">
    <source>
        <dbReference type="ARBA" id="ARBA00001933"/>
    </source>
</evidence>
<dbReference type="PANTHER" id="PTHR43780">
    <property type="entry name" value="1-AMINOCYCLOPROPANE-1-CARBOXYLATE DEAMINASE-RELATED"/>
    <property type="match status" value="1"/>
</dbReference>
<evidence type="ECO:0000313" key="5">
    <source>
        <dbReference type="Proteomes" id="UP000694865"/>
    </source>
</evidence>
<dbReference type="GeneID" id="100378838"/>
<protein>
    <submittedName>
        <fullName evidence="6">Probable 1-aminocyclopropane-1-carboxylate deaminase-like</fullName>
    </submittedName>
</protein>
<dbReference type="InterPro" id="IPR027278">
    <property type="entry name" value="ACCD_DCysDesulf"/>
</dbReference>
<evidence type="ECO:0000313" key="6">
    <source>
        <dbReference type="RefSeq" id="XP_006823418.1"/>
    </source>
</evidence>
<dbReference type="Pfam" id="PF00291">
    <property type="entry name" value="PALP"/>
    <property type="match status" value="1"/>
</dbReference>
<organism evidence="5 6">
    <name type="scientific">Saccoglossus kowalevskii</name>
    <name type="common">Acorn worm</name>
    <dbReference type="NCBI Taxonomy" id="10224"/>
    <lineage>
        <taxon>Eukaryota</taxon>
        <taxon>Metazoa</taxon>
        <taxon>Hemichordata</taxon>
        <taxon>Enteropneusta</taxon>
        <taxon>Harrimaniidae</taxon>
        <taxon>Saccoglossus</taxon>
    </lineage>
</organism>
<dbReference type="RefSeq" id="XP_006823418.1">
    <property type="nucleotide sequence ID" value="XM_006823355.1"/>
</dbReference>
<keyword evidence="3" id="KW-0663">Pyridoxal phosphate</keyword>
<sequence>MRLISSVLILARRPLTTNTTTTAMASNKLTELLAAYDPPEWAKTLKRIPECKVKLSMYDTPIHPWNIPGIPNEFKLHIKRDDLTGSTLSGNKVRKLEFLLGEAVNTGCTSIITCGGIQSNFARSAAVAARQLGLESHLLLRSEGTDPDLIGCEGNLLLNRMVGSHIYLIPRTCKYEPDIRVRMEKLAQKIDDGGGKSYPMEVGGSTITGLFGYIEGFRELMRQNVLEDFDDLVFTIGSGGTAAGLAIGNYLTGSKLKCHAFAVCDNSTYFHGHVNATLAAAGLSQQVKSEDILDVIEGAKGRGYGLSTDEELEFILKVSTTTGIMIDPVYTGKATKALVEELNNNPSRFKGKRILFVHTGGLFGLFDGRINNLLKKTGSPTNRVYNWMDSEELPYMES</sequence>
<dbReference type="PIRSF" id="PIRSF006278">
    <property type="entry name" value="ACCD_DCysDesulf"/>
    <property type="match status" value="1"/>
</dbReference>
<accession>A0ABM0MTS7</accession>
<comment type="cofactor">
    <cofactor evidence="1">
        <name>pyridoxal 5'-phosphate</name>
        <dbReference type="ChEBI" id="CHEBI:597326"/>
    </cofactor>
</comment>
<dbReference type="InterPro" id="IPR036052">
    <property type="entry name" value="TrpB-like_PALP_sf"/>
</dbReference>
<feature type="domain" description="Tryptophan synthase beta chain-like PALP" evidence="4">
    <location>
        <begin position="57"/>
        <end position="360"/>
    </location>
</feature>
<dbReference type="Proteomes" id="UP000694865">
    <property type="component" value="Unplaced"/>
</dbReference>
<proteinExistence type="inferred from homology"/>
<dbReference type="SUPFAM" id="SSF53686">
    <property type="entry name" value="Tryptophan synthase beta subunit-like PLP-dependent enzymes"/>
    <property type="match status" value="1"/>
</dbReference>
<comment type="similarity">
    <text evidence="2">Belongs to the ACC deaminase/D-cysteine desulfhydrase family.</text>
</comment>
<dbReference type="PANTHER" id="PTHR43780:SF2">
    <property type="entry name" value="1-AMINOCYCLOPROPANE-1-CARBOXYLATE DEAMINASE-RELATED"/>
    <property type="match status" value="1"/>
</dbReference>
<evidence type="ECO:0000256" key="2">
    <source>
        <dbReference type="ARBA" id="ARBA00008639"/>
    </source>
</evidence>
<name>A0ABM0MTS7_SACKO</name>
<dbReference type="Gene3D" id="3.40.50.1100">
    <property type="match status" value="2"/>
</dbReference>